<dbReference type="InterPro" id="IPR009003">
    <property type="entry name" value="Peptidase_S1_PA"/>
</dbReference>
<dbReference type="PANTHER" id="PTHR22939">
    <property type="entry name" value="SERINE PROTEASE FAMILY S1C HTRA-RELATED"/>
    <property type="match status" value="1"/>
</dbReference>
<evidence type="ECO:0000256" key="14">
    <source>
        <dbReference type="SAM" id="MobiDB-lite"/>
    </source>
</evidence>
<dbReference type="InterPro" id="IPR036034">
    <property type="entry name" value="PDZ_sf"/>
</dbReference>
<evidence type="ECO:0000313" key="18">
    <source>
        <dbReference type="Proteomes" id="UP001595615"/>
    </source>
</evidence>
<evidence type="ECO:0000259" key="16">
    <source>
        <dbReference type="PROSITE" id="PS50106"/>
    </source>
</evidence>
<organism evidence="17 18">
    <name type="scientific">Sphingoaurantiacus capsulatus</name>
    <dbReference type="NCBI Taxonomy" id="1771310"/>
    <lineage>
        <taxon>Bacteria</taxon>
        <taxon>Pseudomonadati</taxon>
        <taxon>Pseudomonadota</taxon>
        <taxon>Alphaproteobacteria</taxon>
        <taxon>Sphingomonadales</taxon>
        <taxon>Sphingosinicellaceae</taxon>
        <taxon>Sphingoaurantiacus</taxon>
    </lineage>
</organism>
<dbReference type="CDD" id="cd10839">
    <property type="entry name" value="cpPDZ1_DegP-like"/>
    <property type="match status" value="1"/>
</dbReference>
<dbReference type="RefSeq" id="WP_380858207.1">
    <property type="nucleotide sequence ID" value="NZ_JBHRXV010000004.1"/>
</dbReference>
<proteinExistence type="inferred from homology"/>
<keyword evidence="12" id="KW-0346">Stress response</keyword>
<keyword evidence="9" id="KW-0574">Periplasm</keyword>
<evidence type="ECO:0000256" key="2">
    <source>
        <dbReference type="ARBA" id="ARBA00004418"/>
    </source>
</evidence>
<evidence type="ECO:0000256" key="6">
    <source>
        <dbReference type="ARBA" id="ARBA00022670"/>
    </source>
</evidence>
<evidence type="ECO:0000256" key="10">
    <source>
        <dbReference type="ARBA" id="ARBA00022801"/>
    </source>
</evidence>
<keyword evidence="11" id="KW-0720">Serine protease</keyword>
<dbReference type="Gene3D" id="2.30.42.10">
    <property type="match status" value="2"/>
</dbReference>
<dbReference type="PROSITE" id="PS50106">
    <property type="entry name" value="PDZ"/>
    <property type="match status" value="2"/>
</dbReference>
<evidence type="ECO:0000256" key="9">
    <source>
        <dbReference type="ARBA" id="ARBA00022764"/>
    </source>
</evidence>
<feature type="region of interest" description="Disordered" evidence="14">
    <location>
        <begin position="389"/>
        <end position="420"/>
    </location>
</feature>
<evidence type="ECO:0000256" key="7">
    <source>
        <dbReference type="ARBA" id="ARBA00022729"/>
    </source>
</evidence>
<dbReference type="SMART" id="SM00228">
    <property type="entry name" value="PDZ"/>
    <property type="match status" value="2"/>
</dbReference>
<dbReference type="EMBL" id="JBHRXV010000004">
    <property type="protein sequence ID" value="MFC3712057.1"/>
    <property type="molecule type" value="Genomic_DNA"/>
</dbReference>
<sequence length="529" mass="55027">MRIALALTGTALAVGSAATLALQSPAGAQAVAQAPQNAPATVPSVGPGGAPRSFADLTARLQPAVVNISTTQQIEVGRRLPRFTPGTPLDELFRRFQDQQGGGATGEGGEPVTREASSLGSGFFISPDGYLVTNNHVITGRSGEAVVDKITVTLSDRREFEAKVIGRDPLSDMALLKINATGLPYVNFGDSANVRVGDWVVAIGNPFGLGGTVTAGIVSALHRNIGASQYERYIQTDASINQGNSGGPLFDLDGNVVGINTAIFSPTGGNVGLGFSIPAELARPVIEQLRATGRVRRGYLGVNIQPLSTDIAAGLGLPKDRGEIVASVEPTGPASRAGIRQGDVIVKVNNQEVTVDNTLSYIVANTPIGRSVPIELIRDGQRRTINVTTAERPTETALNAQTAEEPDEPTATPPAGEASARQSLGITLSALTPEVRRQLRVAEDARGVVIASLNPNSDAARQGLQRGDLIVSINQRPTTTVAAAAAAVDAARRAGRDTVLLLFQRGTGPARFIGIKLMAPTPPATTPRR</sequence>
<evidence type="ECO:0000256" key="13">
    <source>
        <dbReference type="ARBA" id="ARBA00032850"/>
    </source>
</evidence>
<dbReference type="Pfam" id="PF00595">
    <property type="entry name" value="PDZ"/>
    <property type="match status" value="1"/>
</dbReference>
<name>A0ABV7X9Z8_9SPHN</name>
<feature type="signal peptide" evidence="15">
    <location>
        <begin position="1"/>
        <end position="28"/>
    </location>
</feature>
<evidence type="ECO:0000256" key="8">
    <source>
        <dbReference type="ARBA" id="ARBA00022737"/>
    </source>
</evidence>
<feature type="compositionally biased region" description="Low complexity" evidence="14">
    <location>
        <begin position="409"/>
        <end position="418"/>
    </location>
</feature>
<dbReference type="EC" id="3.4.21.107" evidence="4"/>
<dbReference type="Pfam" id="PF13180">
    <property type="entry name" value="PDZ_2"/>
    <property type="match status" value="1"/>
</dbReference>
<dbReference type="PANTHER" id="PTHR22939:SF130">
    <property type="entry name" value="PERIPLASMIC SERINE ENDOPROTEASE DEGP-LIKE-RELATED"/>
    <property type="match status" value="1"/>
</dbReference>
<dbReference type="InterPro" id="IPR001940">
    <property type="entry name" value="Peptidase_S1C"/>
</dbReference>
<evidence type="ECO:0000256" key="11">
    <source>
        <dbReference type="ARBA" id="ARBA00022825"/>
    </source>
</evidence>
<reference evidence="18" key="1">
    <citation type="journal article" date="2019" name="Int. J. Syst. Evol. Microbiol.">
        <title>The Global Catalogue of Microorganisms (GCM) 10K type strain sequencing project: providing services to taxonomists for standard genome sequencing and annotation.</title>
        <authorList>
            <consortium name="The Broad Institute Genomics Platform"/>
            <consortium name="The Broad Institute Genome Sequencing Center for Infectious Disease"/>
            <person name="Wu L."/>
            <person name="Ma J."/>
        </authorList>
    </citation>
    <scope>NUCLEOTIDE SEQUENCE [LARGE SCALE GENOMIC DNA]</scope>
    <source>
        <strain evidence="18">KCTC 42644</strain>
    </source>
</reference>
<comment type="similarity">
    <text evidence="3">Belongs to the peptidase S1C family.</text>
</comment>
<evidence type="ECO:0000256" key="15">
    <source>
        <dbReference type="SAM" id="SignalP"/>
    </source>
</evidence>
<keyword evidence="18" id="KW-1185">Reference proteome</keyword>
<dbReference type="PRINTS" id="PR00834">
    <property type="entry name" value="PROTEASES2C"/>
</dbReference>
<keyword evidence="10 17" id="KW-0378">Hydrolase</keyword>
<feature type="chain" id="PRO_5046202067" description="Probable periplasmic serine endoprotease DegP-like" evidence="15">
    <location>
        <begin position="29"/>
        <end position="529"/>
    </location>
</feature>
<dbReference type="InterPro" id="IPR011782">
    <property type="entry name" value="Pept_S1C_Do"/>
</dbReference>
<comment type="caution">
    <text evidence="17">The sequence shown here is derived from an EMBL/GenBank/DDBJ whole genome shotgun (WGS) entry which is preliminary data.</text>
</comment>
<evidence type="ECO:0000256" key="12">
    <source>
        <dbReference type="ARBA" id="ARBA00023016"/>
    </source>
</evidence>
<keyword evidence="6" id="KW-0645">Protease</keyword>
<feature type="domain" description="PDZ" evidence="16">
    <location>
        <begin position="419"/>
        <end position="506"/>
    </location>
</feature>
<evidence type="ECO:0000256" key="1">
    <source>
        <dbReference type="ARBA" id="ARBA00001772"/>
    </source>
</evidence>
<dbReference type="Pfam" id="PF13365">
    <property type="entry name" value="Trypsin_2"/>
    <property type="match status" value="1"/>
</dbReference>
<keyword evidence="8" id="KW-0677">Repeat</keyword>
<dbReference type="NCBIfam" id="TIGR02037">
    <property type="entry name" value="degP_htrA_DO"/>
    <property type="match status" value="1"/>
</dbReference>
<feature type="compositionally biased region" description="Polar residues" evidence="14">
    <location>
        <begin position="389"/>
        <end position="401"/>
    </location>
</feature>
<dbReference type="InterPro" id="IPR001478">
    <property type="entry name" value="PDZ"/>
</dbReference>
<gene>
    <name evidence="17" type="ORF">ACFOMD_05730</name>
</gene>
<keyword evidence="7 15" id="KW-0732">Signal</keyword>
<comment type="catalytic activity">
    <reaction evidence="1">
        <text>Acts on substrates that are at least partially unfolded. The cleavage site P1 residue is normally between a pair of hydrophobic residues, such as Val-|-Val.</text>
        <dbReference type="EC" id="3.4.21.107"/>
    </reaction>
</comment>
<protein>
    <recommendedName>
        <fullName evidence="5">Probable periplasmic serine endoprotease DegP-like</fullName>
        <ecNumber evidence="4">3.4.21.107</ecNumber>
    </recommendedName>
    <alternativeName>
        <fullName evidence="13">Protease Do</fullName>
    </alternativeName>
</protein>
<accession>A0ABV7X9Z8</accession>
<dbReference type="GO" id="GO:0016787">
    <property type="term" value="F:hydrolase activity"/>
    <property type="evidence" value="ECO:0007669"/>
    <property type="project" value="UniProtKB-KW"/>
</dbReference>
<dbReference type="Proteomes" id="UP001595615">
    <property type="component" value="Unassembled WGS sequence"/>
</dbReference>
<dbReference type="Gene3D" id="2.40.10.120">
    <property type="match status" value="1"/>
</dbReference>
<evidence type="ECO:0000256" key="3">
    <source>
        <dbReference type="ARBA" id="ARBA00010541"/>
    </source>
</evidence>
<comment type="subcellular location">
    <subcellularLocation>
        <location evidence="2">Periplasm</location>
    </subcellularLocation>
</comment>
<evidence type="ECO:0000256" key="5">
    <source>
        <dbReference type="ARBA" id="ARBA00013958"/>
    </source>
</evidence>
<evidence type="ECO:0000256" key="4">
    <source>
        <dbReference type="ARBA" id="ARBA00013035"/>
    </source>
</evidence>
<dbReference type="SUPFAM" id="SSF50494">
    <property type="entry name" value="Trypsin-like serine proteases"/>
    <property type="match status" value="1"/>
</dbReference>
<feature type="region of interest" description="Disordered" evidence="14">
    <location>
        <begin position="99"/>
        <end position="118"/>
    </location>
</feature>
<feature type="domain" description="PDZ" evidence="16">
    <location>
        <begin position="294"/>
        <end position="357"/>
    </location>
</feature>
<evidence type="ECO:0000313" key="17">
    <source>
        <dbReference type="EMBL" id="MFC3712057.1"/>
    </source>
</evidence>
<dbReference type="SUPFAM" id="SSF50156">
    <property type="entry name" value="PDZ domain-like"/>
    <property type="match status" value="2"/>
</dbReference>
<feature type="compositionally biased region" description="Gly residues" evidence="14">
    <location>
        <begin position="100"/>
        <end position="109"/>
    </location>
</feature>